<name>F9DN20_9BACL</name>
<evidence type="ECO:0000313" key="6">
    <source>
        <dbReference type="EMBL" id="EGQ27720.1"/>
    </source>
</evidence>
<evidence type="ECO:0000313" key="7">
    <source>
        <dbReference type="Proteomes" id="UP000005316"/>
    </source>
</evidence>
<dbReference type="PROSITE" id="PS00211">
    <property type="entry name" value="ABC_TRANSPORTER_1"/>
    <property type="match status" value="1"/>
</dbReference>
<dbReference type="InterPro" id="IPR027417">
    <property type="entry name" value="P-loop_NTPase"/>
</dbReference>
<comment type="caution">
    <text evidence="6">The sequence shown here is derived from an EMBL/GenBank/DDBJ whole genome shotgun (WGS) entry which is preliminary data.</text>
</comment>
<reference evidence="6 7" key="1">
    <citation type="submission" date="2011-04" db="EMBL/GenBank/DDBJ databases">
        <authorList>
            <person name="Muzny D."/>
            <person name="Qin X."/>
            <person name="Deng J."/>
            <person name="Jiang H."/>
            <person name="Liu Y."/>
            <person name="Qu J."/>
            <person name="Song X.-Z."/>
            <person name="Zhang L."/>
            <person name="Thornton R."/>
            <person name="Coyle M."/>
            <person name="Francisco L."/>
            <person name="Jackson L."/>
            <person name="Javaid M."/>
            <person name="Korchina V."/>
            <person name="Kovar C."/>
            <person name="Mata R."/>
            <person name="Mathew T."/>
            <person name="Ngo R."/>
            <person name="Nguyen L."/>
            <person name="Nguyen N."/>
            <person name="Okwuonu G."/>
            <person name="Ongeri F."/>
            <person name="Pham C."/>
            <person name="Simmons D."/>
            <person name="Wilczek-Boney K."/>
            <person name="Hale W."/>
            <person name="Jakkamsetti A."/>
            <person name="Pham P."/>
            <person name="Ruth R."/>
            <person name="San Lucas F."/>
            <person name="Warren J."/>
            <person name="Zhang J."/>
            <person name="Zhao Z."/>
            <person name="Zhou C."/>
            <person name="Zhu D."/>
            <person name="Lee S."/>
            <person name="Bess C."/>
            <person name="Blankenburg K."/>
            <person name="Forbes L."/>
            <person name="Fu Q."/>
            <person name="Gubbala S."/>
            <person name="Hirani K."/>
            <person name="Jayaseelan J.C."/>
            <person name="Lara F."/>
            <person name="Munidasa M."/>
            <person name="Palculict T."/>
            <person name="Patil S."/>
            <person name="Pu L.-L."/>
            <person name="Saada N."/>
            <person name="Tang L."/>
            <person name="Weissenberger G."/>
            <person name="Zhu Y."/>
            <person name="Hemphill L."/>
            <person name="Shang Y."/>
            <person name="Youmans B."/>
            <person name="Ayvaz T."/>
            <person name="Ross M."/>
            <person name="Santibanez J."/>
            <person name="Aqrawi P."/>
            <person name="Gross S."/>
            <person name="Joshi V."/>
            <person name="Fowler G."/>
            <person name="Nazareth L."/>
            <person name="Reid J."/>
            <person name="Worley K."/>
            <person name="Petrosino J."/>
            <person name="Highlander S."/>
            <person name="Gibbs R."/>
        </authorList>
    </citation>
    <scope>NUCLEOTIDE SEQUENCE [LARGE SCALE GENOMIC DNA]</scope>
    <source>
        <strain evidence="6 7">2681</strain>
    </source>
</reference>
<evidence type="ECO:0000256" key="4">
    <source>
        <dbReference type="ARBA" id="ARBA00022840"/>
    </source>
</evidence>
<keyword evidence="3" id="KW-0547">Nucleotide-binding</keyword>
<keyword evidence="2" id="KW-0813">Transport</keyword>
<dbReference type="STRING" id="759851.SAMN04244570_0770"/>
<dbReference type="CDD" id="cd03230">
    <property type="entry name" value="ABC_DR_subfamily_A"/>
    <property type="match status" value="1"/>
</dbReference>
<gene>
    <name evidence="6" type="ORF">HMPREF9372_0200</name>
</gene>
<proteinExistence type="inferred from homology"/>
<dbReference type="HOGENOM" id="CLU_000604_1_2_9"/>
<dbReference type="GO" id="GO:0005524">
    <property type="term" value="F:ATP binding"/>
    <property type="evidence" value="ECO:0007669"/>
    <property type="project" value="UniProtKB-KW"/>
</dbReference>
<keyword evidence="6" id="KW-0378">Hydrolase</keyword>
<dbReference type="InterPro" id="IPR003593">
    <property type="entry name" value="AAA+_ATPase"/>
</dbReference>
<evidence type="ECO:0000256" key="1">
    <source>
        <dbReference type="ARBA" id="ARBA00005417"/>
    </source>
</evidence>
<dbReference type="InterPro" id="IPR050763">
    <property type="entry name" value="ABC_transporter_ATP-binding"/>
</dbReference>
<dbReference type="InterPro" id="IPR017871">
    <property type="entry name" value="ABC_transporter-like_CS"/>
</dbReference>
<dbReference type="PANTHER" id="PTHR42711">
    <property type="entry name" value="ABC TRANSPORTER ATP-BINDING PROTEIN"/>
    <property type="match status" value="1"/>
</dbReference>
<evidence type="ECO:0000256" key="3">
    <source>
        <dbReference type="ARBA" id="ARBA00022741"/>
    </source>
</evidence>
<dbReference type="PANTHER" id="PTHR42711:SF5">
    <property type="entry name" value="ABC TRANSPORTER ATP-BINDING PROTEIN NATA"/>
    <property type="match status" value="1"/>
</dbReference>
<dbReference type="EMBL" id="AFPZ01000009">
    <property type="protein sequence ID" value="EGQ27720.1"/>
    <property type="molecule type" value="Genomic_DNA"/>
</dbReference>
<dbReference type="SUPFAM" id="SSF52540">
    <property type="entry name" value="P-loop containing nucleoside triphosphate hydrolases"/>
    <property type="match status" value="1"/>
</dbReference>
<dbReference type="AlphaFoldDB" id="F9DN20"/>
<dbReference type="PROSITE" id="PS50893">
    <property type="entry name" value="ABC_TRANSPORTER_2"/>
    <property type="match status" value="1"/>
</dbReference>
<evidence type="ECO:0000256" key="2">
    <source>
        <dbReference type="ARBA" id="ARBA00022448"/>
    </source>
</evidence>
<dbReference type="SMART" id="SM00382">
    <property type="entry name" value="AAA"/>
    <property type="match status" value="1"/>
</dbReference>
<keyword evidence="4" id="KW-0067">ATP-binding</keyword>
<comment type="similarity">
    <text evidence="1">Belongs to the ABC transporter superfamily.</text>
</comment>
<dbReference type="eggNOG" id="COG1131">
    <property type="taxonomic scope" value="Bacteria"/>
</dbReference>
<dbReference type="EC" id="3.6.3.-" evidence="6"/>
<dbReference type="InterPro" id="IPR003439">
    <property type="entry name" value="ABC_transporter-like_ATP-bd"/>
</dbReference>
<protein>
    <submittedName>
        <fullName evidence="6">Multidrug ABC superfamily ATP binding cassette transporter, ABC protein</fullName>
        <ecNumber evidence="6">3.6.3.-</ecNumber>
    </submittedName>
</protein>
<dbReference type="Gene3D" id="3.40.50.300">
    <property type="entry name" value="P-loop containing nucleotide triphosphate hydrolases"/>
    <property type="match status" value="1"/>
</dbReference>
<organism evidence="6 7">
    <name type="scientific">Sporosarcina newyorkensis 2681</name>
    <dbReference type="NCBI Taxonomy" id="1027292"/>
    <lineage>
        <taxon>Bacteria</taxon>
        <taxon>Bacillati</taxon>
        <taxon>Bacillota</taxon>
        <taxon>Bacilli</taxon>
        <taxon>Bacillales</taxon>
        <taxon>Caryophanaceae</taxon>
        <taxon>Sporosarcina</taxon>
    </lineage>
</organism>
<accession>F9DN20</accession>
<evidence type="ECO:0000259" key="5">
    <source>
        <dbReference type="PROSITE" id="PS50893"/>
    </source>
</evidence>
<dbReference type="Proteomes" id="UP000005316">
    <property type="component" value="Unassembled WGS sequence"/>
</dbReference>
<feature type="domain" description="ABC transporter" evidence="5">
    <location>
        <begin position="8"/>
        <end position="224"/>
    </location>
</feature>
<sequence>MKWVVYAIELQDISKQFSGHEVLKNIQLKIGQGQTVGIVGGNGSGKSVLFKLICGFVVPTSGQIKIRQQVLGEQIDFPEGVGVFINEPGYIELFSGFKNLQYLAAITNRITDKQIEKAMQLVGLNPKNKAKVKDYSLGMKQKLGIAQAIMENQDILILDEPFNALDYKTYQDVKEIIKHLKEQQKTILLTSHHFADIEELCDEIFVIEDGELIPLTDHYKKQFMKK</sequence>
<dbReference type="GO" id="GO:0016887">
    <property type="term" value="F:ATP hydrolysis activity"/>
    <property type="evidence" value="ECO:0007669"/>
    <property type="project" value="InterPro"/>
</dbReference>
<dbReference type="Pfam" id="PF00005">
    <property type="entry name" value="ABC_tran"/>
    <property type="match status" value="1"/>
</dbReference>